<dbReference type="KEGG" id="sdyn:Mal52_31480"/>
<protein>
    <submittedName>
        <fullName evidence="1">Uncharacterized protein</fullName>
    </submittedName>
</protein>
<dbReference type="EMBL" id="CP036276">
    <property type="protein sequence ID" value="QDU44662.1"/>
    <property type="molecule type" value="Genomic_DNA"/>
</dbReference>
<dbReference type="RefSeq" id="WP_145376984.1">
    <property type="nucleotide sequence ID" value="NZ_CP036276.1"/>
</dbReference>
<name>A0A517ZQ98_9PLAN</name>
<dbReference type="AlphaFoldDB" id="A0A517ZQ98"/>
<evidence type="ECO:0000313" key="1">
    <source>
        <dbReference type="EMBL" id="QDU44662.1"/>
    </source>
</evidence>
<organism evidence="1 2">
    <name type="scientific">Symmachiella dynata</name>
    <dbReference type="NCBI Taxonomy" id="2527995"/>
    <lineage>
        <taxon>Bacteria</taxon>
        <taxon>Pseudomonadati</taxon>
        <taxon>Planctomycetota</taxon>
        <taxon>Planctomycetia</taxon>
        <taxon>Planctomycetales</taxon>
        <taxon>Planctomycetaceae</taxon>
        <taxon>Symmachiella</taxon>
    </lineage>
</organism>
<gene>
    <name evidence="1" type="ORF">Mal52_31480</name>
</gene>
<evidence type="ECO:0000313" key="2">
    <source>
        <dbReference type="Proteomes" id="UP000319383"/>
    </source>
</evidence>
<reference evidence="1 2" key="1">
    <citation type="submission" date="2019-02" db="EMBL/GenBank/DDBJ databases">
        <title>Deep-cultivation of Planctomycetes and their phenomic and genomic characterization uncovers novel biology.</title>
        <authorList>
            <person name="Wiegand S."/>
            <person name="Jogler M."/>
            <person name="Boedeker C."/>
            <person name="Pinto D."/>
            <person name="Vollmers J."/>
            <person name="Rivas-Marin E."/>
            <person name="Kohn T."/>
            <person name="Peeters S.H."/>
            <person name="Heuer A."/>
            <person name="Rast P."/>
            <person name="Oberbeckmann S."/>
            <person name="Bunk B."/>
            <person name="Jeske O."/>
            <person name="Meyerdierks A."/>
            <person name="Storesund J.E."/>
            <person name="Kallscheuer N."/>
            <person name="Luecker S."/>
            <person name="Lage O.M."/>
            <person name="Pohl T."/>
            <person name="Merkel B.J."/>
            <person name="Hornburger P."/>
            <person name="Mueller R.-W."/>
            <person name="Bruemmer F."/>
            <person name="Labrenz M."/>
            <person name="Spormann A.M."/>
            <person name="Op den Camp H."/>
            <person name="Overmann J."/>
            <person name="Amann R."/>
            <person name="Jetten M.S.M."/>
            <person name="Mascher T."/>
            <person name="Medema M.H."/>
            <person name="Devos D.P."/>
            <person name="Kaster A.-K."/>
            <person name="Ovreas L."/>
            <person name="Rohde M."/>
            <person name="Galperin M.Y."/>
            <person name="Jogler C."/>
        </authorList>
    </citation>
    <scope>NUCLEOTIDE SEQUENCE [LARGE SCALE GENOMIC DNA]</scope>
    <source>
        <strain evidence="1 2">Mal52</strain>
    </source>
</reference>
<dbReference type="Proteomes" id="UP000319383">
    <property type="component" value="Chromosome"/>
</dbReference>
<accession>A0A517ZQ98</accession>
<proteinExistence type="predicted"/>
<sequence length="104" mass="11849">MKKTRRRHSPEQIVKKLRDAEVMLSSGKSMVEVDGKAYDLINGTTILFKNRDGKVEVKQITSLPSSFSFDQASLIKYAHEKQEVVDFYSDEQPSEGQLNETPKD</sequence>
<keyword evidence="2" id="KW-1185">Reference proteome</keyword>